<organism evidence="2 3">
    <name type="scientific">Periophthalmus magnuspinnatus</name>
    <dbReference type="NCBI Taxonomy" id="409849"/>
    <lineage>
        <taxon>Eukaryota</taxon>
        <taxon>Metazoa</taxon>
        <taxon>Chordata</taxon>
        <taxon>Craniata</taxon>
        <taxon>Vertebrata</taxon>
        <taxon>Euteleostomi</taxon>
        <taxon>Actinopterygii</taxon>
        <taxon>Neopterygii</taxon>
        <taxon>Teleostei</taxon>
        <taxon>Neoteleostei</taxon>
        <taxon>Acanthomorphata</taxon>
        <taxon>Gobiaria</taxon>
        <taxon>Gobiiformes</taxon>
        <taxon>Gobioidei</taxon>
        <taxon>Gobiidae</taxon>
        <taxon>Oxudercinae</taxon>
        <taxon>Periophthalmus</taxon>
    </lineage>
</organism>
<dbReference type="InterPro" id="IPR050782">
    <property type="entry name" value="PP1_regulatory_subunit_3"/>
</dbReference>
<dbReference type="AlphaFoldDB" id="A0A3B4AJ10"/>
<name>A0A3B4AJ10_9GOBI</name>
<dbReference type="InterPro" id="IPR038175">
    <property type="entry name" value="CBM21_dom_sf"/>
</dbReference>
<dbReference type="STRING" id="409849.ENSPMGP00000016604"/>
<dbReference type="PANTHER" id="PTHR12307:SF40">
    <property type="entry name" value="PROTEIN PHOSPHATASE 1 REGULATORY SUBUNIT 3F"/>
    <property type="match status" value="1"/>
</dbReference>
<reference evidence="2" key="2">
    <citation type="submission" date="2025-09" db="UniProtKB">
        <authorList>
            <consortium name="Ensembl"/>
        </authorList>
    </citation>
    <scope>IDENTIFICATION</scope>
</reference>
<keyword evidence="3" id="KW-1185">Reference proteome</keyword>
<dbReference type="PANTHER" id="PTHR12307">
    <property type="entry name" value="PROTEIN PHOSPHATASE 1 REGULATORY SUBUNIT"/>
    <property type="match status" value="1"/>
</dbReference>
<evidence type="ECO:0000313" key="3">
    <source>
        <dbReference type="Proteomes" id="UP000261520"/>
    </source>
</evidence>
<feature type="domain" description="CBM21" evidence="1">
    <location>
        <begin position="139"/>
        <end position="248"/>
    </location>
</feature>
<evidence type="ECO:0000313" key="2">
    <source>
        <dbReference type="Ensembl" id="ENSPMGP00000016604.1"/>
    </source>
</evidence>
<dbReference type="InterPro" id="IPR005036">
    <property type="entry name" value="CBM21_dom"/>
</dbReference>
<protein>
    <recommendedName>
        <fullName evidence="1">CBM21 domain-containing protein</fullName>
    </recommendedName>
</protein>
<dbReference type="GO" id="GO:0005979">
    <property type="term" value="P:regulation of glycogen biosynthetic process"/>
    <property type="evidence" value="ECO:0007669"/>
    <property type="project" value="TreeGrafter"/>
</dbReference>
<dbReference type="Gene3D" id="2.60.40.2440">
    <property type="entry name" value="Carbohydrate binding type-21 domain"/>
    <property type="match status" value="1"/>
</dbReference>
<sequence length="307" mass="35393">MSSERRKIRTQSPPLPQPLFPHPRPLWRCCAWTWSYDTDVRLIPRCSPVPRKRGSSIADETEEYLRIQRALSEGKRVSFADTTGRDLVDVKEFTAFDSDEEDGGKWEEEQAKYRLSQGEPVFHVQPEFSVRSGGDLLQAVRKNKVEVENISVVEDEPLAVSGVIRVLNISFNKAVYVRCTMDSWSSYYDHPADYVQGSHDGDTDQFCFKLCFASPYTTHGSRMEFVVRYETSEGDYWANNSNMNYVLTLLLSYEDKSSETHTELRDVRSILKPPKTHRYKSRVSVFSIFSALQQSWNSQISTELKVK</sequence>
<reference evidence="2" key="1">
    <citation type="submission" date="2025-08" db="UniProtKB">
        <authorList>
            <consortium name="Ensembl"/>
        </authorList>
    </citation>
    <scope>IDENTIFICATION</scope>
</reference>
<dbReference type="Ensembl" id="ENSPMGT00000017731.1">
    <property type="protein sequence ID" value="ENSPMGP00000016604.1"/>
    <property type="gene ID" value="ENSPMGG00000013605.1"/>
</dbReference>
<dbReference type="GO" id="GO:2001069">
    <property type="term" value="F:glycogen binding"/>
    <property type="evidence" value="ECO:0007669"/>
    <property type="project" value="TreeGrafter"/>
</dbReference>
<dbReference type="PROSITE" id="PS51159">
    <property type="entry name" value="CBM21"/>
    <property type="match status" value="1"/>
</dbReference>
<proteinExistence type="predicted"/>
<dbReference type="Proteomes" id="UP000261520">
    <property type="component" value="Unplaced"/>
</dbReference>
<dbReference type="GO" id="GO:0008157">
    <property type="term" value="F:protein phosphatase 1 binding"/>
    <property type="evidence" value="ECO:0007669"/>
    <property type="project" value="TreeGrafter"/>
</dbReference>
<dbReference type="Pfam" id="PF03370">
    <property type="entry name" value="CBM_21"/>
    <property type="match status" value="1"/>
</dbReference>
<evidence type="ECO:0000259" key="1">
    <source>
        <dbReference type="PROSITE" id="PS51159"/>
    </source>
</evidence>
<accession>A0A3B4AJ10</accession>
<dbReference type="CDD" id="cd22255">
    <property type="entry name" value="PBD_PPP1R3A"/>
    <property type="match status" value="1"/>
</dbReference>
<dbReference type="GO" id="GO:0000164">
    <property type="term" value="C:protein phosphatase type 1 complex"/>
    <property type="evidence" value="ECO:0007669"/>
    <property type="project" value="TreeGrafter"/>
</dbReference>